<keyword evidence="3" id="KW-1185">Reference proteome</keyword>
<gene>
    <name evidence="2" type="ORF">SVIO_106640</name>
</gene>
<proteinExistence type="predicted"/>
<feature type="region of interest" description="Disordered" evidence="1">
    <location>
        <begin position="1"/>
        <end position="58"/>
    </location>
</feature>
<reference evidence="2 3" key="1">
    <citation type="journal article" date="2020" name="Int. J. Syst. Evol. Microbiol.">
        <title>Reclassification of Streptomyces castelarensis and Streptomyces sporoclivatus as later heterotypic synonyms of Streptomyces antimycoticus.</title>
        <authorList>
            <person name="Komaki H."/>
            <person name="Tamura T."/>
        </authorList>
    </citation>
    <scope>NUCLEOTIDE SEQUENCE [LARGE SCALE GENOMIC DNA]</scope>
    <source>
        <strain evidence="2 3">NBRC 13459</strain>
    </source>
</reference>
<dbReference type="Proteomes" id="UP000301309">
    <property type="component" value="Unassembled WGS sequence"/>
</dbReference>
<evidence type="ECO:0000313" key="3">
    <source>
        <dbReference type="Proteomes" id="UP000301309"/>
    </source>
</evidence>
<dbReference type="AlphaFoldDB" id="A0A4D4LEK2"/>
<evidence type="ECO:0000313" key="2">
    <source>
        <dbReference type="EMBL" id="GDY60041.1"/>
    </source>
</evidence>
<feature type="compositionally biased region" description="Basic residues" evidence="1">
    <location>
        <begin position="1"/>
        <end position="10"/>
    </location>
</feature>
<dbReference type="RefSeq" id="WP_162002089.1">
    <property type="nucleotide sequence ID" value="NZ_BAAASO010000061.1"/>
</dbReference>
<evidence type="ECO:0000256" key="1">
    <source>
        <dbReference type="SAM" id="MobiDB-lite"/>
    </source>
</evidence>
<protein>
    <submittedName>
        <fullName evidence="2">Uncharacterized protein</fullName>
    </submittedName>
</protein>
<accession>A0A4D4LEK2</accession>
<dbReference type="EMBL" id="BJHW01000002">
    <property type="protein sequence ID" value="GDY60041.1"/>
    <property type="molecule type" value="Genomic_DNA"/>
</dbReference>
<organism evidence="2 3">
    <name type="scientific">Streptomyces violaceusniger</name>
    <dbReference type="NCBI Taxonomy" id="68280"/>
    <lineage>
        <taxon>Bacteria</taxon>
        <taxon>Bacillati</taxon>
        <taxon>Actinomycetota</taxon>
        <taxon>Actinomycetes</taxon>
        <taxon>Kitasatosporales</taxon>
        <taxon>Streptomycetaceae</taxon>
        <taxon>Streptomyces</taxon>
        <taxon>Streptomyces violaceusniger group</taxon>
    </lineage>
</organism>
<name>A0A4D4LEK2_STRVO</name>
<comment type="caution">
    <text evidence="2">The sequence shown here is derived from an EMBL/GenBank/DDBJ whole genome shotgun (WGS) entry which is preliminary data.</text>
</comment>
<sequence>MGRARRRARQRTAEHPLTTQLAQLRAARADTWIPPRTGEPRHGIGEFPDAVDRPDDPG</sequence>
<feature type="compositionally biased region" description="Basic and acidic residues" evidence="1">
    <location>
        <begin position="38"/>
        <end position="58"/>
    </location>
</feature>